<dbReference type="Proteomes" id="UP000218231">
    <property type="component" value="Unassembled WGS sequence"/>
</dbReference>
<dbReference type="AlphaFoldDB" id="A0A2A2LQG3"/>
<organism evidence="1 2">
    <name type="scientific">Diploscapter pachys</name>
    <dbReference type="NCBI Taxonomy" id="2018661"/>
    <lineage>
        <taxon>Eukaryota</taxon>
        <taxon>Metazoa</taxon>
        <taxon>Ecdysozoa</taxon>
        <taxon>Nematoda</taxon>
        <taxon>Chromadorea</taxon>
        <taxon>Rhabditida</taxon>
        <taxon>Rhabditina</taxon>
        <taxon>Rhabditomorpha</taxon>
        <taxon>Rhabditoidea</taxon>
        <taxon>Rhabditidae</taxon>
        <taxon>Diploscapter</taxon>
    </lineage>
</organism>
<dbReference type="EMBL" id="LIAE01006519">
    <property type="protein sequence ID" value="PAV88463.1"/>
    <property type="molecule type" value="Genomic_DNA"/>
</dbReference>
<comment type="caution">
    <text evidence="1">The sequence shown here is derived from an EMBL/GenBank/DDBJ whole genome shotgun (WGS) entry which is preliminary data.</text>
</comment>
<proteinExistence type="predicted"/>
<protein>
    <submittedName>
        <fullName evidence="1">Uncharacterized protein</fullName>
    </submittedName>
</protein>
<name>A0A2A2LQG3_9BILA</name>
<reference evidence="1 2" key="1">
    <citation type="journal article" date="2017" name="Curr. Biol.">
        <title>Genome architecture and evolution of a unichromosomal asexual nematode.</title>
        <authorList>
            <person name="Fradin H."/>
            <person name="Zegar C."/>
            <person name="Gutwein M."/>
            <person name="Lucas J."/>
            <person name="Kovtun M."/>
            <person name="Corcoran D."/>
            <person name="Baugh L.R."/>
            <person name="Kiontke K."/>
            <person name="Gunsalus K."/>
            <person name="Fitch D.H."/>
            <person name="Piano F."/>
        </authorList>
    </citation>
    <scope>NUCLEOTIDE SEQUENCE [LARGE SCALE GENOMIC DNA]</scope>
    <source>
        <strain evidence="1">PF1309</strain>
    </source>
</reference>
<evidence type="ECO:0000313" key="1">
    <source>
        <dbReference type="EMBL" id="PAV88463.1"/>
    </source>
</evidence>
<sequence>MCSVIGSTDWQSQFVISISIINFVWMHRAVSVCRVPRRTPASYALSRFNQKPGISSWRADCATASSVCSILAFTFQLLVARTAAPLPSFNLSSQTRVQPRSTRSVRNLYLVDRCG</sequence>
<evidence type="ECO:0000313" key="2">
    <source>
        <dbReference type="Proteomes" id="UP000218231"/>
    </source>
</evidence>
<gene>
    <name evidence="1" type="ORF">WR25_06032</name>
</gene>
<keyword evidence="2" id="KW-1185">Reference proteome</keyword>
<accession>A0A2A2LQG3</accession>